<reference evidence="26" key="1">
    <citation type="submission" date="2015-04" db="UniProtKB">
        <authorList>
            <consortium name="EnsemblPlants"/>
        </authorList>
    </citation>
    <scope>IDENTIFICATION</scope>
</reference>
<comment type="cofactor">
    <cofactor evidence="2">
        <name>[4Fe-4S] cluster</name>
        <dbReference type="ChEBI" id="CHEBI:49883"/>
    </cofactor>
</comment>
<dbReference type="HOGENOM" id="CLU_020190_0_0_1"/>
<keyword evidence="10" id="KW-0813">Transport</keyword>
<dbReference type="Pfam" id="PF02630">
    <property type="entry name" value="SCO1-SenC"/>
    <property type="match status" value="1"/>
</dbReference>
<evidence type="ECO:0000256" key="13">
    <source>
        <dbReference type="ARBA" id="ARBA00022714"/>
    </source>
</evidence>
<dbReference type="Gramene" id="OMERI09G06270.1">
    <property type="protein sequence ID" value="OMERI09G06270.1"/>
    <property type="gene ID" value="OMERI09G06270"/>
</dbReference>
<dbReference type="UniPathway" id="UPA00223">
    <property type="reaction ID" value="UER01006"/>
</dbReference>
<keyword evidence="11" id="KW-0004">4Fe-4S</keyword>
<dbReference type="SUPFAM" id="SSF54292">
    <property type="entry name" value="2Fe-2S ferredoxin-like"/>
    <property type="match status" value="1"/>
</dbReference>
<evidence type="ECO:0000256" key="21">
    <source>
        <dbReference type="ARBA" id="ARBA00034078"/>
    </source>
</evidence>
<dbReference type="GO" id="GO:0022904">
    <property type="term" value="P:respiratory electron transport chain"/>
    <property type="evidence" value="ECO:0007669"/>
    <property type="project" value="TreeGrafter"/>
</dbReference>
<comment type="catalytic activity">
    <reaction evidence="22">
        <text>a quinone + succinate = fumarate + a quinol</text>
        <dbReference type="Rhea" id="RHEA:40523"/>
        <dbReference type="ChEBI" id="CHEBI:24646"/>
        <dbReference type="ChEBI" id="CHEBI:29806"/>
        <dbReference type="ChEBI" id="CHEBI:30031"/>
        <dbReference type="ChEBI" id="CHEBI:132124"/>
        <dbReference type="EC" id="1.3.5.1"/>
    </reaction>
</comment>
<dbReference type="GO" id="GO:0045273">
    <property type="term" value="C:respiratory chain complex II (succinate dehydrogenase)"/>
    <property type="evidence" value="ECO:0007669"/>
    <property type="project" value="UniProtKB-ARBA"/>
</dbReference>
<dbReference type="InterPro" id="IPR012675">
    <property type="entry name" value="Beta-grasp_dom_sf"/>
</dbReference>
<evidence type="ECO:0000256" key="15">
    <source>
        <dbReference type="ARBA" id="ARBA00022982"/>
    </source>
</evidence>
<dbReference type="CDD" id="cd02968">
    <property type="entry name" value="SCO"/>
    <property type="match status" value="1"/>
</dbReference>
<comment type="similarity">
    <text evidence="7">Belongs to the SCO1/2 family.</text>
</comment>
<dbReference type="GO" id="GO:0046872">
    <property type="term" value="F:metal ion binding"/>
    <property type="evidence" value="ECO:0007669"/>
    <property type="project" value="UniProtKB-KW"/>
</dbReference>
<evidence type="ECO:0000256" key="5">
    <source>
        <dbReference type="ARBA" id="ARBA00004788"/>
    </source>
</evidence>
<dbReference type="SUPFAM" id="SSF46548">
    <property type="entry name" value="alpha-helical ferredoxin"/>
    <property type="match status" value="1"/>
</dbReference>
<dbReference type="Pfam" id="PF13085">
    <property type="entry name" value="Fer2_3"/>
    <property type="match status" value="1"/>
</dbReference>
<dbReference type="Gene3D" id="1.10.1060.10">
    <property type="entry name" value="Alpha-helical ferredoxin"/>
    <property type="match status" value="1"/>
</dbReference>
<comment type="cofactor">
    <cofactor evidence="21">
        <name>[2Fe-2S] cluster</name>
        <dbReference type="ChEBI" id="CHEBI:190135"/>
    </cofactor>
</comment>
<comment type="subunit">
    <text evidence="8">Component of complex II composed of eight subunits in plants: four classical SDH subunits SDH1, SDH2, SDH3 and SDH4 (a flavoprotein (FP), an iron-sulfur protein (IP), and a cytochrome b composed of a large and a small subunit.), as well as four subunits unknown in mitochondria from bacteria and heterotrophic eukaryotes.</text>
</comment>
<feature type="domain" description="4Fe-4S ferredoxin-type" evidence="25">
    <location>
        <begin position="350"/>
        <end position="380"/>
    </location>
</feature>
<dbReference type="EnsemblPlants" id="OMERI09G06270.1">
    <property type="protein sequence ID" value="OMERI09G06270.1"/>
    <property type="gene ID" value="OMERI09G06270"/>
</dbReference>
<comment type="function">
    <text evidence="3">Iron-sulfur protein (IP) subunit of succinate dehydrogenase (SDH) that is involved in complex II of the mitochondrial electron transport chain and is responsible for transferring electrons from succinate to ubiquinone (coenzyme Q).</text>
</comment>
<keyword evidence="12" id="KW-0816">Tricarboxylic acid cycle</keyword>
<keyword evidence="15" id="KW-0249">Electron transport</keyword>
<dbReference type="NCBIfam" id="NF004616">
    <property type="entry name" value="PRK05950.1"/>
    <property type="match status" value="1"/>
</dbReference>
<evidence type="ECO:0000256" key="22">
    <source>
        <dbReference type="ARBA" id="ARBA00049220"/>
    </source>
</evidence>
<proteinExistence type="inferred from homology"/>
<evidence type="ECO:0000256" key="6">
    <source>
        <dbReference type="ARBA" id="ARBA00009433"/>
    </source>
</evidence>
<evidence type="ECO:0000256" key="11">
    <source>
        <dbReference type="ARBA" id="ARBA00022485"/>
    </source>
</evidence>
<keyword evidence="23" id="KW-0186">Copper</keyword>
<keyword evidence="14 23" id="KW-0479">Metal-binding</keyword>
<evidence type="ECO:0000256" key="4">
    <source>
        <dbReference type="ARBA" id="ARBA00004443"/>
    </source>
</evidence>
<comment type="subcellular location">
    <subcellularLocation>
        <location evidence="4">Mitochondrion inner membrane</location>
        <topology evidence="4">Peripheral membrane protein</topology>
        <orientation evidence="4">Matrix side</orientation>
    </subcellularLocation>
</comment>
<dbReference type="FunFam" id="3.10.20.30:FF:000007">
    <property type="entry name" value="Succinate dehydrogenase [ubiquinone] iron-sulfur subunit, mitochondrial"/>
    <property type="match status" value="1"/>
</dbReference>
<reference evidence="26" key="2">
    <citation type="submission" date="2018-05" db="EMBL/GenBank/DDBJ databases">
        <title>OmerRS3 (Oryza meridionalis Reference Sequence Version 3).</title>
        <authorList>
            <person name="Zhang J."/>
            <person name="Kudrna D."/>
            <person name="Lee S."/>
            <person name="Talag J."/>
            <person name="Welchert J."/>
            <person name="Wing R.A."/>
        </authorList>
    </citation>
    <scope>NUCLEOTIDE SEQUENCE [LARGE SCALE GENOMIC DNA]</scope>
    <source>
        <strain evidence="26">cv. OR44</strain>
    </source>
</reference>
<feature type="region of interest" description="Disordered" evidence="24">
    <location>
        <begin position="516"/>
        <end position="543"/>
    </location>
</feature>
<evidence type="ECO:0000259" key="25">
    <source>
        <dbReference type="PROSITE" id="PS51379"/>
    </source>
</evidence>
<evidence type="ECO:0000256" key="12">
    <source>
        <dbReference type="ARBA" id="ARBA00022532"/>
    </source>
</evidence>
<comment type="cofactor">
    <cofactor evidence="1">
        <name>[3Fe-4S] cluster</name>
        <dbReference type="ChEBI" id="CHEBI:21137"/>
    </cofactor>
</comment>
<evidence type="ECO:0000256" key="10">
    <source>
        <dbReference type="ARBA" id="ARBA00022448"/>
    </source>
</evidence>
<keyword evidence="16" id="KW-0560">Oxidoreductase</keyword>
<evidence type="ECO:0000256" key="20">
    <source>
        <dbReference type="ARBA" id="ARBA00033304"/>
    </source>
</evidence>
<accession>A0A0E0ERJ8</accession>
<evidence type="ECO:0000256" key="17">
    <source>
        <dbReference type="ARBA" id="ARBA00023004"/>
    </source>
</evidence>
<keyword evidence="27" id="KW-1185">Reference proteome</keyword>
<evidence type="ECO:0000256" key="9">
    <source>
        <dbReference type="ARBA" id="ARBA00012792"/>
    </source>
</evidence>
<name>A0A0E0ERJ8_9ORYZ</name>
<dbReference type="STRING" id="40149.A0A0E0ERJ8"/>
<dbReference type="PROSITE" id="PS00197">
    <property type="entry name" value="2FE2S_FER_1"/>
    <property type="match status" value="1"/>
</dbReference>
<evidence type="ECO:0000313" key="27">
    <source>
        <dbReference type="Proteomes" id="UP000008021"/>
    </source>
</evidence>
<dbReference type="InterPro" id="IPR004489">
    <property type="entry name" value="Succ_DH/fum_Rdtase_Fe-S"/>
</dbReference>
<dbReference type="PROSITE" id="PS51379">
    <property type="entry name" value="4FE4S_FER_2"/>
    <property type="match status" value="1"/>
</dbReference>
<dbReference type="InterPro" id="IPR009051">
    <property type="entry name" value="Helical_ferredxn"/>
</dbReference>
<dbReference type="GO" id="GO:0051539">
    <property type="term" value="F:4 iron, 4 sulfur cluster binding"/>
    <property type="evidence" value="ECO:0007669"/>
    <property type="project" value="UniProtKB-KW"/>
</dbReference>
<dbReference type="PANTHER" id="PTHR11921:SF40">
    <property type="entry name" value="SUCCINATE DEHYDROGENASE [UBIQUINONE] IRON-SULFUR SUBUNIT 3, MITOCHONDRIAL"/>
    <property type="match status" value="1"/>
</dbReference>
<evidence type="ECO:0000256" key="8">
    <source>
        <dbReference type="ARBA" id="ARBA00011313"/>
    </source>
</evidence>
<dbReference type="GO" id="GO:0006099">
    <property type="term" value="P:tricarboxylic acid cycle"/>
    <property type="evidence" value="ECO:0007669"/>
    <property type="project" value="UniProtKB-UniPathway"/>
</dbReference>
<dbReference type="Proteomes" id="UP000008021">
    <property type="component" value="Chromosome 9"/>
</dbReference>
<dbReference type="FunFam" id="1.10.1060.10:FF:000001">
    <property type="entry name" value="Succinate dehydrogenase iron-sulfur subunit SdhB"/>
    <property type="match status" value="1"/>
</dbReference>
<dbReference type="AlphaFoldDB" id="A0A0E0ERJ8"/>
<dbReference type="PROSITE" id="PS00198">
    <property type="entry name" value="4FE4S_FER_1"/>
    <property type="match status" value="1"/>
</dbReference>
<dbReference type="GO" id="GO:0005743">
    <property type="term" value="C:mitochondrial inner membrane"/>
    <property type="evidence" value="ECO:0007669"/>
    <property type="project" value="UniProtKB-SubCell"/>
</dbReference>
<dbReference type="InterPro" id="IPR017896">
    <property type="entry name" value="4Fe4S_Fe-S-bd"/>
</dbReference>
<evidence type="ECO:0000256" key="18">
    <source>
        <dbReference type="ARBA" id="ARBA00023014"/>
    </source>
</evidence>
<keyword evidence="18" id="KW-0411">Iron-sulfur</keyword>
<dbReference type="InterPro" id="IPR017900">
    <property type="entry name" value="4Fe4S_Fe_S_CS"/>
</dbReference>
<evidence type="ECO:0000256" key="2">
    <source>
        <dbReference type="ARBA" id="ARBA00001966"/>
    </source>
</evidence>
<evidence type="ECO:0000256" key="3">
    <source>
        <dbReference type="ARBA" id="ARBA00002787"/>
    </source>
</evidence>
<dbReference type="InterPro" id="IPR050573">
    <property type="entry name" value="SDH/FRD_Iron-Sulfur"/>
</dbReference>
<dbReference type="eggNOG" id="KOG3049">
    <property type="taxonomic scope" value="Eukaryota"/>
</dbReference>
<comment type="pathway">
    <text evidence="5">Carbohydrate metabolism; tricarboxylic acid cycle; fumarate from succinate (eukaryal route): step 1/1.</text>
</comment>
<evidence type="ECO:0000256" key="19">
    <source>
        <dbReference type="ARBA" id="ARBA00023291"/>
    </source>
</evidence>
<dbReference type="InterPro" id="IPR036010">
    <property type="entry name" value="2Fe-2S_ferredoxin-like_sf"/>
</dbReference>
<keyword evidence="19" id="KW-0003">3Fe-4S</keyword>
<dbReference type="PANTHER" id="PTHR11921">
    <property type="entry name" value="SUCCINATE DEHYDROGENASE IRON-SULFUR PROTEIN"/>
    <property type="match status" value="1"/>
</dbReference>
<dbReference type="SUPFAM" id="SSF52833">
    <property type="entry name" value="Thioredoxin-like"/>
    <property type="match status" value="1"/>
</dbReference>
<dbReference type="InterPro" id="IPR003782">
    <property type="entry name" value="SCO1/SenC"/>
</dbReference>
<dbReference type="GO" id="GO:0051538">
    <property type="term" value="F:3 iron, 4 sulfur cluster binding"/>
    <property type="evidence" value="ECO:0007669"/>
    <property type="project" value="UniProtKB-KW"/>
</dbReference>
<dbReference type="NCBIfam" id="TIGR00384">
    <property type="entry name" value="dhsB"/>
    <property type="match status" value="1"/>
</dbReference>
<dbReference type="InterPro" id="IPR006058">
    <property type="entry name" value="2Fe2S_fd_BS"/>
</dbReference>
<dbReference type="InterPro" id="IPR025192">
    <property type="entry name" value="Succ_DH/fum_Rdtase_N"/>
</dbReference>
<comment type="similarity">
    <text evidence="6">Belongs to the succinate dehydrogenase/fumarate reductase iron-sulfur protein family.</text>
</comment>
<evidence type="ECO:0000313" key="26">
    <source>
        <dbReference type="EnsemblPlants" id="OMERI09G06270.1"/>
    </source>
</evidence>
<dbReference type="FunFam" id="3.40.30.10:FF:000013">
    <property type="entry name" value="Blast:Protein SCO1 homolog, mitochondrial"/>
    <property type="match status" value="1"/>
</dbReference>
<dbReference type="GO" id="GO:0009055">
    <property type="term" value="F:electron transfer activity"/>
    <property type="evidence" value="ECO:0007669"/>
    <property type="project" value="InterPro"/>
</dbReference>
<organism evidence="26">
    <name type="scientific">Oryza meridionalis</name>
    <dbReference type="NCBI Taxonomy" id="40149"/>
    <lineage>
        <taxon>Eukaryota</taxon>
        <taxon>Viridiplantae</taxon>
        <taxon>Streptophyta</taxon>
        <taxon>Embryophyta</taxon>
        <taxon>Tracheophyta</taxon>
        <taxon>Spermatophyta</taxon>
        <taxon>Magnoliopsida</taxon>
        <taxon>Liliopsida</taxon>
        <taxon>Poales</taxon>
        <taxon>Poaceae</taxon>
        <taxon>BOP clade</taxon>
        <taxon>Oryzoideae</taxon>
        <taxon>Oryzeae</taxon>
        <taxon>Oryzinae</taxon>
        <taxon>Oryza</taxon>
    </lineage>
</organism>
<feature type="binding site" evidence="23">
    <location>
        <position position="641"/>
    </location>
    <ligand>
        <name>Cu cation</name>
        <dbReference type="ChEBI" id="CHEBI:23378"/>
    </ligand>
</feature>
<dbReference type="EC" id="1.3.5.1" evidence="9"/>
<evidence type="ECO:0000256" key="1">
    <source>
        <dbReference type="ARBA" id="ARBA00001927"/>
    </source>
</evidence>
<evidence type="ECO:0000256" key="14">
    <source>
        <dbReference type="ARBA" id="ARBA00022723"/>
    </source>
</evidence>
<dbReference type="InterPro" id="IPR036249">
    <property type="entry name" value="Thioredoxin-like_sf"/>
</dbReference>
<keyword evidence="17" id="KW-0408">Iron</keyword>
<protein>
    <recommendedName>
        <fullName evidence="9">succinate dehydrogenase</fullName>
        <ecNumber evidence="9">1.3.5.1</ecNumber>
    </recommendedName>
    <alternativeName>
        <fullName evidence="20">Iron-sulfur subunit of complex II</fullName>
    </alternativeName>
</protein>
<dbReference type="Pfam" id="PF13534">
    <property type="entry name" value="Fer4_17"/>
    <property type="match status" value="1"/>
</dbReference>
<dbReference type="GO" id="GO:0051537">
    <property type="term" value="F:2 iron, 2 sulfur cluster binding"/>
    <property type="evidence" value="ECO:0007669"/>
    <property type="project" value="UniProtKB-KW"/>
</dbReference>
<keyword evidence="13" id="KW-0001">2Fe-2S</keyword>
<dbReference type="Gene3D" id="3.10.20.30">
    <property type="match status" value="1"/>
</dbReference>
<feature type="region of interest" description="Disordered" evidence="24">
    <location>
        <begin position="49"/>
        <end position="71"/>
    </location>
</feature>
<evidence type="ECO:0000256" key="7">
    <source>
        <dbReference type="ARBA" id="ARBA00010996"/>
    </source>
</evidence>
<dbReference type="Gene3D" id="3.40.30.10">
    <property type="entry name" value="Glutaredoxin"/>
    <property type="match status" value="1"/>
</dbReference>
<sequence>MQRSPHSSTVVVALGGLPESLLPQAVHPHRHRLTTNNASLPVTDCHAEPQQSTVVASRASDAHRSPGRPSTVLASLRRHAAPCTTPPRLPGQIPPRVAGSCRVGAGFGGAIAGSTAALAGVHRRCIGSTRGERSIHLPAMMLRRTLPRLASAKDGGGGFADGPFPSLRGHPAARANARDAAEKQAVLAVKEEEIRDHRRGDAAAASPAPSTVKEFRVYRWSPDAPSRRPHLQSYHVDLATCGPMVLDVLQKIKAEHDATLAFRRSCREGICGSCSMCIDGVNTVACLKPVDTDTSSATTVTPLPHMYVVRDLVVDLTGFYQQYKSVEPWLKRKTKTNTARRREYAQSPEERKRLDGLYECILCACCSTACPSYWWNAEAFLGPAALLHAYRWVSDSRDEYAAERVQALAEGWDKLYRCRMIKSCTATCPKSLDPAAAITAMKTLHQLGKPFSSHFSRFLPLQAVSPPLPLHFPSPQLHRLPPRCGAPAAMLTPRVLKLSLLRRLGAAAAARAAERPPPCRPRVFPARSNHSRGYSSEGGSKYNRPMRQFAEENEANPQPLIYYVVPSALLVFAGLVTFVHYNDEKRAVTQEAQQTSVPKRCTTNRPAIGGPFKLYDTENNEVTESKLRGNWTLMYFGYTSCPDIGPAEVQKMADVVKLLESKYGTKITPLFITIDPQRDSPAQLKAYLSEFDPRIIGLTGSINAVRQIAQEYRVFFKKVDDIGQDYLVESSHNMYLLDPCLETARCFGAEYEASDLAEAITLEIQKASKSSTNYSATN</sequence>
<dbReference type="GO" id="GO:0008177">
    <property type="term" value="F:succinate dehydrogenase (quinone) activity"/>
    <property type="evidence" value="ECO:0007669"/>
    <property type="project" value="UniProtKB-EC"/>
</dbReference>
<evidence type="ECO:0000256" key="16">
    <source>
        <dbReference type="ARBA" id="ARBA00023002"/>
    </source>
</evidence>
<evidence type="ECO:0000256" key="23">
    <source>
        <dbReference type="PIRSR" id="PIRSR603782-1"/>
    </source>
</evidence>
<evidence type="ECO:0000256" key="24">
    <source>
        <dbReference type="SAM" id="MobiDB-lite"/>
    </source>
</evidence>